<dbReference type="Proteomes" id="UP000593564">
    <property type="component" value="Unassembled WGS sequence"/>
</dbReference>
<keyword evidence="3" id="KW-1185">Reference proteome</keyword>
<proteinExistence type="predicted"/>
<dbReference type="AlphaFoldDB" id="A0A7J7HAR2"/>
<protein>
    <submittedName>
        <fullName evidence="2">Uncharacterized protein</fullName>
    </submittedName>
</protein>
<gene>
    <name evidence="2" type="ORF">HYC85_014823</name>
</gene>
<evidence type="ECO:0000313" key="2">
    <source>
        <dbReference type="EMBL" id="KAF5948866.1"/>
    </source>
</evidence>
<reference evidence="3" key="1">
    <citation type="journal article" date="2020" name="Nat. Commun.">
        <title>Genome assembly of wild tea tree DASZ reveals pedigree and selection history of tea varieties.</title>
        <authorList>
            <person name="Zhang W."/>
            <person name="Zhang Y."/>
            <person name="Qiu H."/>
            <person name="Guo Y."/>
            <person name="Wan H."/>
            <person name="Zhang X."/>
            <person name="Scossa F."/>
            <person name="Alseekh S."/>
            <person name="Zhang Q."/>
            <person name="Wang P."/>
            <person name="Xu L."/>
            <person name="Schmidt M.H."/>
            <person name="Jia X."/>
            <person name="Li D."/>
            <person name="Zhu A."/>
            <person name="Guo F."/>
            <person name="Chen W."/>
            <person name="Ni D."/>
            <person name="Usadel B."/>
            <person name="Fernie A.R."/>
            <person name="Wen W."/>
        </authorList>
    </citation>
    <scope>NUCLEOTIDE SEQUENCE [LARGE SCALE GENOMIC DNA]</scope>
    <source>
        <strain evidence="3">cv. G240</strain>
    </source>
</reference>
<accession>A0A7J7HAR2</accession>
<name>A0A7J7HAR2_CAMSI</name>
<evidence type="ECO:0000256" key="1">
    <source>
        <dbReference type="SAM" id="MobiDB-lite"/>
    </source>
</evidence>
<evidence type="ECO:0000313" key="3">
    <source>
        <dbReference type="Proteomes" id="UP000593564"/>
    </source>
</evidence>
<organism evidence="2 3">
    <name type="scientific">Camellia sinensis</name>
    <name type="common">Tea plant</name>
    <name type="synonym">Thea sinensis</name>
    <dbReference type="NCBI Taxonomy" id="4442"/>
    <lineage>
        <taxon>Eukaryota</taxon>
        <taxon>Viridiplantae</taxon>
        <taxon>Streptophyta</taxon>
        <taxon>Embryophyta</taxon>
        <taxon>Tracheophyta</taxon>
        <taxon>Spermatophyta</taxon>
        <taxon>Magnoliopsida</taxon>
        <taxon>eudicotyledons</taxon>
        <taxon>Gunneridae</taxon>
        <taxon>Pentapetalae</taxon>
        <taxon>asterids</taxon>
        <taxon>Ericales</taxon>
        <taxon>Theaceae</taxon>
        <taxon>Camellia</taxon>
    </lineage>
</organism>
<dbReference type="EMBL" id="JACBKZ010000006">
    <property type="protein sequence ID" value="KAF5948866.1"/>
    <property type="molecule type" value="Genomic_DNA"/>
</dbReference>
<reference evidence="2 3" key="2">
    <citation type="submission" date="2020-07" db="EMBL/GenBank/DDBJ databases">
        <title>Genome assembly of wild tea tree DASZ reveals pedigree and selection history of tea varieties.</title>
        <authorList>
            <person name="Zhang W."/>
        </authorList>
    </citation>
    <scope>NUCLEOTIDE SEQUENCE [LARGE SCALE GENOMIC DNA]</scope>
    <source>
        <strain evidence="3">cv. G240</strain>
        <tissue evidence="2">Leaf</tissue>
    </source>
</reference>
<feature type="region of interest" description="Disordered" evidence="1">
    <location>
        <begin position="99"/>
        <end position="124"/>
    </location>
</feature>
<sequence length="124" mass="14350">MVISDENKNNPTLIKPINLQEMSSRRFGVEIRPNRGASCQKPMKFVISYILSQLIDQSQGNLRHRFRAHNKIVWRKLRIQSSSSVQSFKVWEDCPVIDEEHKEATDPPVPMSLEQTEAVSDEEE</sequence>
<comment type="caution">
    <text evidence="2">The sequence shown here is derived from an EMBL/GenBank/DDBJ whole genome shotgun (WGS) entry which is preliminary data.</text>
</comment>